<dbReference type="OrthoDB" id="9771846at2"/>
<evidence type="ECO:0000313" key="3">
    <source>
        <dbReference type="EMBL" id="AKQ44621.1"/>
    </source>
</evidence>
<sequence>MEKLFGYNLYLKDRSTLIQELKTRISENKVSTIVSLNTLKLYQGSRDSNLEKIFQSGTHTIPDGQSIVFAEYLVHGHKISSISGAELMVELIKESSLSGYKIFFLGSPQELLDRVHLKIAQDYPQLLDKVAYQNGYYNVEQEEANVVSRIASFAPDFLFVAFGSPRKEEFIIKYHNQLNANVIMGVGGSYEYFVGDVKLDSLTKRLGLRWLVRTIQDPQRLAKRYAICNSYFLLALFKEMFKSKKNQEAYA</sequence>
<dbReference type="EMBL" id="CP010777">
    <property type="protein sequence ID" value="AKQ44621.1"/>
    <property type="molecule type" value="Genomic_DNA"/>
</dbReference>
<dbReference type="GO" id="GO:0016758">
    <property type="term" value="F:hexosyltransferase activity"/>
    <property type="evidence" value="ECO:0007669"/>
    <property type="project" value="TreeGrafter"/>
</dbReference>
<evidence type="ECO:0008006" key="5">
    <source>
        <dbReference type="Google" id="ProtNLM"/>
    </source>
</evidence>
<protein>
    <recommendedName>
        <fullName evidence="5">N-acetylglucosaminyldiphosphoundecaprenol N-acetyl-beta-D-mannosaminyltransferase</fullName>
    </recommendedName>
</protein>
<evidence type="ECO:0000256" key="1">
    <source>
        <dbReference type="ARBA" id="ARBA00022676"/>
    </source>
</evidence>
<dbReference type="InterPro" id="IPR004629">
    <property type="entry name" value="WecG_TagA_CpsF"/>
</dbReference>
<reference evidence="3 4" key="1">
    <citation type="submission" date="2015-01" db="EMBL/GenBank/DDBJ databases">
        <title>Rufibacter sp./DG31D/ whole genome sequencing.</title>
        <authorList>
            <person name="Kim M.K."/>
            <person name="Srinivasan S."/>
            <person name="Lee J.-J."/>
        </authorList>
    </citation>
    <scope>NUCLEOTIDE SEQUENCE [LARGE SCALE GENOMIC DNA]</scope>
    <source>
        <strain evidence="3 4">DG31D</strain>
    </source>
</reference>
<organism evidence="3 4">
    <name type="scientific">Rufibacter radiotolerans</name>
    <dbReference type="NCBI Taxonomy" id="1379910"/>
    <lineage>
        <taxon>Bacteria</taxon>
        <taxon>Pseudomonadati</taxon>
        <taxon>Bacteroidota</taxon>
        <taxon>Cytophagia</taxon>
        <taxon>Cytophagales</taxon>
        <taxon>Hymenobacteraceae</taxon>
        <taxon>Rufibacter</taxon>
    </lineage>
</organism>
<dbReference type="PATRIC" id="fig|1379910.4.peg.337"/>
<gene>
    <name evidence="3" type="ORF">TH63_01620</name>
</gene>
<dbReference type="RefSeq" id="WP_048919390.1">
    <property type="nucleotide sequence ID" value="NZ_CP010777.1"/>
</dbReference>
<dbReference type="STRING" id="1379910.TH63_01620"/>
<dbReference type="PANTHER" id="PTHR34136:SF1">
    <property type="entry name" value="UDP-N-ACETYL-D-MANNOSAMINURONIC ACID TRANSFERASE"/>
    <property type="match status" value="1"/>
</dbReference>
<dbReference type="NCBIfam" id="TIGR00696">
    <property type="entry name" value="wecG_tagA_cpsF"/>
    <property type="match status" value="1"/>
</dbReference>
<keyword evidence="4" id="KW-1185">Reference proteome</keyword>
<keyword evidence="2" id="KW-0808">Transferase</keyword>
<accession>A0A0H4W2G1</accession>
<name>A0A0H4W2G1_9BACT</name>
<dbReference type="PANTHER" id="PTHR34136">
    <property type="match status" value="1"/>
</dbReference>
<evidence type="ECO:0000256" key="2">
    <source>
        <dbReference type="ARBA" id="ARBA00022679"/>
    </source>
</evidence>
<dbReference type="Proteomes" id="UP000036458">
    <property type="component" value="Chromosome"/>
</dbReference>
<keyword evidence="1" id="KW-0328">Glycosyltransferase</keyword>
<dbReference type="CDD" id="cd06533">
    <property type="entry name" value="Glyco_transf_WecG_TagA"/>
    <property type="match status" value="1"/>
</dbReference>
<dbReference type="KEGG" id="ruf:TH63_01620"/>
<evidence type="ECO:0000313" key="4">
    <source>
        <dbReference type="Proteomes" id="UP000036458"/>
    </source>
</evidence>
<dbReference type="Pfam" id="PF03808">
    <property type="entry name" value="Glyco_tran_WecG"/>
    <property type="match status" value="1"/>
</dbReference>
<proteinExistence type="predicted"/>
<dbReference type="AlphaFoldDB" id="A0A0H4W2G1"/>